<protein>
    <submittedName>
        <fullName evidence="2">Putative capsid protein</fullName>
    </submittedName>
</protein>
<evidence type="ECO:0000256" key="1">
    <source>
        <dbReference type="SAM" id="MobiDB-lite"/>
    </source>
</evidence>
<sequence>MVAKRTLFVTPSPRKRSRTPRTLRLRRSSRLTIKRRRPRTTVKRRVAPRLKAGLSKFESSTSKNRTMIDKPSDNWASRTWGAVDLCKIPFSEKNTHNARCGEEAHITGFHHATNFYNLLNVPVKVYEYWVIPLNYRSGLMGDTDLQDDFYTIHGEERDTDVGWTNDRPSYLYDEPINSNKYSVLKKKVTNLAPAGSGGFFNKTNTYVSSKRFIKLNRKFTYGTAEYEGAVGDLTATFGDPDEGFFPEQPSVFYISFAIPVMESVNTPPIDACVRREMHVITYFRDTSSGL</sequence>
<name>A0A8A4XBJ1_9CIRC</name>
<accession>A0A8A4XBJ1</accession>
<organism evidence="2">
    <name type="scientific">Fringilla montifringilla Circoviridae sp</name>
    <dbReference type="NCBI Taxonomy" id="2815000"/>
    <lineage>
        <taxon>Viruses</taxon>
        <taxon>Monodnaviria</taxon>
        <taxon>Shotokuvirae</taxon>
        <taxon>Cressdnaviricota</taxon>
        <taxon>Arfiviricetes</taxon>
        <taxon>Cirlivirales</taxon>
        <taxon>Circoviridae</taxon>
    </lineage>
</organism>
<dbReference type="EMBL" id="MW182726">
    <property type="protein sequence ID" value="QTE03315.1"/>
    <property type="molecule type" value="Genomic_DNA"/>
</dbReference>
<reference evidence="2" key="1">
    <citation type="submission" date="2020-10" db="EMBL/GenBank/DDBJ databases">
        <title>Cress DNA virus dark matter in the feces of wild birds.</title>
        <authorList>
            <person name="Yang S."/>
            <person name="Zhang W."/>
        </authorList>
    </citation>
    <scope>NUCLEOTIDE SEQUENCE</scope>
    <source>
        <strain evidence="2">Brb26cir1</strain>
    </source>
</reference>
<feature type="region of interest" description="Disordered" evidence="1">
    <location>
        <begin position="1"/>
        <end position="21"/>
    </location>
</feature>
<evidence type="ECO:0000313" key="2">
    <source>
        <dbReference type="EMBL" id="QTE03315.1"/>
    </source>
</evidence>
<proteinExistence type="predicted"/>